<proteinExistence type="predicted"/>
<keyword evidence="9" id="KW-1185">Reference proteome</keyword>
<keyword evidence="4" id="KW-1133">Transmembrane helix</keyword>
<dbReference type="InterPro" id="IPR033480">
    <property type="entry name" value="sCache_2"/>
</dbReference>
<dbReference type="Pfam" id="PF17200">
    <property type="entry name" value="sCache_2"/>
    <property type="match status" value="1"/>
</dbReference>
<evidence type="ECO:0000259" key="7">
    <source>
        <dbReference type="SMART" id="SM01049"/>
    </source>
</evidence>
<evidence type="ECO:0000256" key="5">
    <source>
        <dbReference type="ARBA" id="ARBA00023136"/>
    </source>
</evidence>
<evidence type="ECO:0000256" key="2">
    <source>
        <dbReference type="ARBA" id="ARBA00022475"/>
    </source>
</evidence>
<organism evidence="8 9">
    <name type="scientific">Undibacterium oligocarboniphilum</name>
    <dbReference type="NCBI Taxonomy" id="666702"/>
    <lineage>
        <taxon>Bacteria</taxon>
        <taxon>Pseudomonadati</taxon>
        <taxon>Pseudomonadota</taxon>
        <taxon>Betaproteobacteria</taxon>
        <taxon>Burkholderiales</taxon>
        <taxon>Oxalobacteraceae</taxon>
        <taxon>Undibacterium</taxon>
    </lineage>
</organism>
<dbReference type="InterPro" id="IPR006311">
    <property type="entry name" value="TAT_signal"/>
</dbReference>
<dbReference type="RefSeq" id="WP_176803720.1">
    <property type="nucleotide sequence ID" value="NZ_JABXYJ010000005.1"/>
</dbReference>
<protein>
    <submittedName>
        <fullName evidence="8">Cache domain-containing protein</fullName>
    </submittedName>
</protein>
<evidence type="ECO:0000256" key="1">
    <source>
        <dbReference type="ARBA" id="ARBA00004651"/>
    </source>
</evidence>
<feature type="chain" id="PRO_5032963976" evidence="6">
    <location>
        <begin position="24"/>
        <end position="153"/>
    </location>
</feature>
<reference evidence="8 9" key="1">
    <citation type="submission" date="2020-06" db="EMBL/GenBank/DDBJ databases">
        <authorList>
            <person name="Qiu C."/>
            <person name="Liu Z."/>
        </authorList>
    </citation>
    <scope>NUCLEOTIDE SEQUENCE [LARGE SCALE GENOMIC DNA]</scope>
    <source>
        <strain evidence="8 9">EM 1</strain>
    </source>
</reference>
<dbReference type="GO" id="GO:0005886">
    <property type="term" value="C:plasma membrane"/>
    <property type="evidence" value="ECO:0007669"/>
    <property type="project" value="UniProtKB-SubCell"/>
</dbReference>
<comment type="caution">
    <text evidence="8">The sequence shown here is derived from an EMBL/GenBank/DDBJ whole genome shotgun (WGS) entry which is preliminary data.</text>
</comment>
<gene>
    <name evidence="8" type="ORF">HV832_10140</name>
</gene>
<feature type="signal peptide" evidence="6">
    <location>
        <begin position="1"/>
        <end position="23"/>
    </location>
</feature>
<dbReference type="EMBL" id="JABXYJ010000005">
    <property type="protein sequence ID" value="NVO78191.1"/>
    <property type="molecule type" value="Genomic_DNA"/>
</dbReference>
<dbReference type="PROSITE" id="PS51318">
    <property type="entry name" value="TAT"/>
    <property type="match status" value="1"/>
</dbReference>
<dbReference type="Gene3D" id="3.30.450.20">
    <property type="entry name" value="PAS domain"/>
    <property type="match status" value="1"/>
</dbReference>
<feature type="domain" description="Single Cache" evidence="7">
    <location>
        <begin position="6"/>
        <end position="105"/>
    </location>
</feature>
<evidence type="ECO:0000313" key="8">
    <source>
        <dbReference type="EMBL" id="NVO78191.1"/>
    </source>
</evidence>
<accession>A0A850QF45</accession>
<sequence length="153" mass="17111">MKLTRRTLLILGLCAGLVAPAIAAEDRGTTEQAQAMVKKGIAYIKEHGKEKAFAEFSNMSNKDFHDRDLYLFAYDLNGVNLSHGNNPKMNGKNLIDLKVGDKFVVKEMIAMANSKGKGWIDYQWPNPVTKVLETKSTYIEKLDNYFVGCGAYK</sequence>
<keyword evidence="2" id="KW-1003">Cell membrane</keyword>
<evidence type="ECO:0000256" key="6">
    <source>
        <dbReference type="SAM" id="SignalP"/>
    </source>
</evidence>
<comment type="subcellular location">
    <subcellularLocation>
        <location evidence="1">Cell membrane</location>
        <topology evidence="1">Multi-pass membrane protein</topology>
    </subcellularLocation>
</comment>
<evidence type="ECO:0000313" key="9">
    <source>
        <dbReference type="Proteomes" id="UP000588051"/>
    </source>
</evidence>
<keyword evidence="5" id="KW-0472">Membrane</keyword>
<evidence type="ECO:0000256" key="3">
    <source>
        <dbReference type="ARBA" id="ARBA00022692"/>
    </source>
</evidence>
<dbReference type="SMART" id="SM01049">
    <property type="entry name" value="Cache_2"/>
    <property type="match status" value="1"/>
</dbReference>
<keyword evidence="3" id="KW-0812">Transmembrane</keyword>
<dbReference type="Proteomes" id="UP000588051">
    <property type="component" value="Unassembled WGS sequence"/>
</dbReference>
<evidence type="ECO:0000256" key="4">
    <source>
        <dbReference type="ARBA" id="ARBA00022989"/>
    </source>
</evidence>
<dbReference type="AlphaFoldDB" id="A0A850QF45"/>
<keyword evidence="6" id="KW-0732">Signal</keyword>
<name>A0A850QF45_9BURK</name>